<keyword evidence="6 8" id="KW-0129">CBS domain</keyword>
<evidence type="ECO:0000259" key="13">
    <source>
        <dbReference type="PROSITE" id="PS51846"/>
    </source>
</evidence>
<dbReference type="AlphaFoldDB" id="A0A926EB80"/>
<sequence length="414" mass="45771">MLIVVLVALSAFFSSTETAYSSVNMIRMRHYADSGDKRAKTALGIAENFDRALSAILIGNNIVNIASASIGTVIFTALMGPAGVGVSTAVMTVVVLIFGEILPKTLAKDNAEKTALAAAGPLRALMTIFSPLVTVFVWLTKVVRRKDGGKQPSVTEEELKYIIEEIEDEGVLQKQESELLQSALEFDDITVSEICTPRVDMVAVDLGDSVEEIKNVFLSEKYTRVPVYDKTIDSIVGVLHEREFLRAYIEHGDQVDVQSLIQEVLFIPPKKRISTLLRELQRSRSHMAIIADQYGGTFGLITLEDILEELVGEIWDEEDEVERDIEVLGEGRIRVKGDIDVDDVFDYFGLPDPDDSITAVTISGYIMDVAGKVPESGERFSADGFVFHVEQVEEQRILSVVISRRPQEEPPQDS</sequence>
<keyword evidence="7 9" id="KW-0472">Membrane</keyword>
<evidence type="ECO:0000256" key="2">
    <source>
        <dbReference type="ARBA" id="ARBA00006337"/>
    </source>
</evidence>
<proteinExistence type="inferred from homology"/>
<dbReference type="InterPro" id="IPR016169">
    <property type="entry name" value="FAD-bd_PCMH_sub2"/>
</dbReference>
<evidence type="ECO:0000256" key="7">
    <source>
        <dbReference type="ARBA" id="ARBA00023136"/>
    </source>
</evidence>
<feature type="transmembrane region" description="Helical" evidence="10">
    <location>
        <begin position="52"/>
        <end position="75"/>
    </location>
</feature>
<feature type="domain" description="CNNM transmembrane" evidence="13">
    <location>
        <begin position="1"/>
        <end position="176"/>
    </location>
</feature>
<keyword evidence="11" id="KW-0732">Signal</keyword>
<comment type="caution">
    <text evidence="14">The sequence shown here is derived from an EMBL/GenBank/DDBJ whole genome shotgun (WGS) entry which is preliminary data.</text>
</comment>
<accession>A0A926EB80</accession>
<dbReference type="InterPro" id="IPR005170">
    <property type="entry name" value="Transptr-assoc_dom"/>
</dbReference>
<dbReference type="CDD" id="cd04590">
    <property type="entry name" value="CBS_pair_CorC_HlyC_assoc"/>
    <property type="match status" value="1"/>
</dbReference>
<dbReference type="Gene3D" id="3.30.465.10">
    <property type="match status" value="1"/>
</dbReference>
<dbReference type="Proteomes" id="UP000660861">
    <property type="component" value="Unassembled WGS sequence"/>
</dbReference>
<dbReference type="PANTHER" id="PTHR22777">
    <property type="entry name" value="HEMOLYSIN-RELATED"/>
    <property type="match status" value="1"/>
</dbReference>
<feature type="domain" description="CBS" evidence="12">
    <location>
        <begin position="260"/>
        <end position="317"/>
    </location>
</feature>
<evidence type="ECO:0000256" key="11">
    <source>
        <dbReference type="SAM" id="SignalP"/>
    </source>
</evidence>
<dbReference type="EMBL" id="JACRTC010000004">
    <property type="protein sequence ID" value="MBC8570598.1"/>
    <property type="molecule type" value="Genomic_DNA"/>
</dbReference>
<keyword evidence="15" id="KW-1185">Reference proteome</keyword>
<dbReference type="GO" id="GO:0050660">
    <property type="term" value="F:flavin adenine dinucleotide binding"/>
    <property type="evidence" value="ECO:0007669"/>
    <property type="project" value="InterPro"/>
</dbReference>
<evidence type="ECO:0000313" key="15">
    <source>
        <dbReference type="Proteomes" id="UP000660861"/>
    </source>
</evidence>
<dbReference type="InterPro" id="IPR002550">
    <property type="entry name" value="CNNM"/>
</dbReference>
<comment type="subcellular location">
    <subcellularLocation>
        <location evidence="1">Membrane</location>
        <topology evidence="1">Multi-pass membrane protein</topology>
    </subcellularLocation>
</comment>
<dbReference type="Pfam" id="PF00571">
    <property type="entry name" value="CBS"/>
    <property type="match status" value="2"/>
</dbReference>
<evidence type="ECO:0000256" key="5">
    <source>
        <dbReference type="ARBA" id="ARBA00022989"/>
    </source>
</evidence>
<organism evidence="14 15">
    <name type="scientific">Zongyangia hominis</name>
    <dbReference type="NCBI Taxonomy" id="2763677"/>
    <lineage>
        <taxon>Bacteria</taxon>
        <taxon>Bacillati</taxon>
        <taxon>Bacillota</taxon>
        <taxon>Clostridia</taxon>
        <taxon>Eubacteriales</taxon>
        <taxon>Oscillospiraceae</taxon>
        <taxon>Zongyangia</taxon>
    </lineage>
</organism>
<evidence type="ECO:0000313" key="14">
    <source>
        <dbReference type="EMBL" id="MBC8570598.1"/>
    </source>
</evidence>
<evidence type="ECO:0000256" key="1">
    <source>
        <dbReference type="ARBA" id="ARBA00004141"/>
    </source>
</evidence>
<feature type="transmembrane region" description="Helical" evidence="10">
    <location>
        <begin position="122"/>
        <end position="140"/>
    </location>
</feature>
<evidence type="ECO:0000256" key="3">
    <source>
        <dbReference type="ARBA" id="ARBA00022692"/>
    </source>
</evidence>
<evidence type="ECO:0000256" key="4">
    <source>
        <dbReference type="ARBA" id="ARBA00022737"/>
    </source>
</evidence>
<dbReference type="InterPro" id="IPR044751">
    <property type="entry name" value="Ion_transp-like_CBS"/>
</dbReference>
<dbReference type="PROSITE" id="PS51371">
    <property type="entry name" value="CBS"/>
    <property type="match status" value="2"/>
</dbReference>
<dbReference type="Pfam" id="PF01595">
    <property type="entry name" value="CNNM"/>
    <property type="match status" value="1"/>
</dbReference>
<dbReference type="InterPro" id="IPR000644">
    <property type="entry name" value="CBS_dom"/>
</dbReference>
<keyword evidence="5 9" id="KW-1133">Transmembrane helix</keyword>
<evidence type="ECO:0000256" key="9">
    <source>
        <dbReference type="PROSITE-ProRule" id="PRU01193"/>
    </source>
</evidence>
<dbReference type="SMART" id="SM01091">
    <property type="entry name" value="CorC_HlyC"/>
    <property type="match status" value="1"/>
</dbReference>
<dbReference type="InterPro" id="IPR036318">
    <property type="entry name" value="FAD-bd_PCMH-like_sf"/>
</dbReference>
<evidence type="ECO:0000256" key="8">
    <source>
        <dbReference type="PROSITE-ProRule" id="PRU00703"/>
    </source>
</evidence>
<dbReference type="InterPro" id="IPR046342">
    <property type="entry name" value="CBS_dom_sf"/>
</dbReference>
<feature type="domain" description="CBS" evidence="12">
    <location>
        <begin position="195"/>
        <end position="255"/>
    </location>
</feature>
<gene>
    <name evidence="14" type="ORF">H8709_07095</name>
</gene>
<dbReference type="GO" id="GO:0016020">
    <property type="term" value="C:membrane"/>
    <property type="evidence" value="ECO:0007669"/>
    <property type="project" value="UniProtKB-SubCell"/>
</dbReference>
<dbReference type="PROSITE" id="PS51846">
    <property type="entry name" value="CNNM"/>
    <property type="match status" value="1"/>
</dbReference>
<dbReference type="SUPFAM" id="SSF56176">
    <property type="entry name" value="FAD-binding/transporter-associated domain-like"/>
    <property type="match status" value="1"/>
</dbReference>
<dbReference type="Gene3D" id="3.10.580.10">
    <property type="entry name" value="CBS-domain"/>
    <property type="match status" value="1"/>
</dbReference>
<dbReference type="Pfam" id="PF03471">
    <property type="entry name" value="CorC_HlyC"/>
    <property type="match status" value="1"/>
</dbReference>
<feature type="chain" id="PRO_5038823216" evidence="11">
    <location>
        <begin position="20"/>
        <end position="414"/>
    </location>
</feature>
<evidence type="ECO:0000256" key="10">
    <source>
        <dbReference type="SAM" id="Phobius"/>
    </source>
</evidence>
<comment type="similarity">
    <text evidence="2">Belongs to the UPF0053 family.</text>
</comment>
<feature type="transmembrane region" description="Helical" evidence="10">
    <location>
        <begin position="82"/>
        <end position="102"/>
    </location>
</feature>
<keyword evidence="3 9" id="KW-0812">Transmembrane</keyword>
<feature type="signal peptide" evidence="11">
    <location>
        <begin position="1"/>
        <end position="19"/>
    </location>
</feature>
<dbReference type="FunFam" id="3.10.580.10:FF:000002">
    <property type="entry name" value="Magnesium/cobalt efflux protein CorC"/>
    <property type="match status" value="1"/>
</dbReference>
<dbReference type="SUPFAM" id="SSF54631">
    <property type="entry name" value="CBS-domain pair"/>
    <property type="match status" value="1"/>
</dbReference>
<evidence type="ECO:0000259" key="12">
    <source>
        <dbReference type="PROSITE" id="PS51371"/>
    </source>
</evidence>
<evidence type="ECO:0000256" key="6">
    <source>
        <dbReference type="ARBA" id="ARBA00023122"/>
    </source>
</evidence>
<name>A0A926EB80_9FIRM</name>
<reference evidence="14" key="1">
    <citation type="submission" date="2020-08" db="EMBL/GenBank/DDBJ databases">
        <title>Genome public.</title>
        <authorList>
            <person name="Liu C."/>
            <person name="Sun Q."/>
        </authorList>
    </citation>
    <scope>NUCLEOTIDE SEQUENCE</scope>
    <source>
        <strain evidence="14">NSJ-54</strain>
    </source>
</reference>
<dbReference type="PANTHER" id="PTHR22777:SF17">
    <property type="entry name" value="UPF0053 PROTEIN SLL0260"/>
    <property type="match status" value="1"/>
</dbReference>
<keyword evidence="4" id="KW-0677">Repeat</keyword>
<protein>
    <submittedName>
        <fullName evidence="14">HlyC/CorC family transporter</fullName>
    </submittedName>
</protein>